<feature type="domain" description="Helicase C-terminal" evidence="7">
    <location>
        <begin position="543"/>
        <end position="704"/>
    </location>
</feature>
<dbReference type="SMART" id="SM00490">
    <property type="entry name" value="HELICc"/>
    <property type="match status" value="1"/>
</dbReference>
<dbReference type="CDD" id="cd00268">
    <property type="entry name" value="DEADc"/>
    <property type="match status" value="1"/>
</dbReference>
<dbReference type="PROSITE" id="PS51192">
    <property type="entry name" value="HELICASE_ATP_BIND_1"/>
    <property type="match status" value="1"/>
</dbReference>
<keyword evidence="3" id="KW-0347">Helicase</keyword>
<protein>
    <recommendedName>
        <fullName evidence="10">DEAD-box ATP-dependent RNA helicase 50</fullName>
    </recommendedName>
</protein>
<evidence type="ECO:0000313" key="8">
    <source>
        <dbReference type="EMBL" id="CAL1352050.1"/>
    </source>
</evidence>
<dbReference type="GO" id="GO:0004386">
    <property type="term" value="F:helicase activity"/>
    <property type="evidence" value="ECO:0007669"/>
    <property type="project" value="UniProtKB-KW"/>
</dbReference>
<dbReference type="Pfam" id="PF00270">
    <property type="entry name" value="DEAD"/>
    <property type="match status" value="1"/>
</dbReference>
<dbReference type="InterPro" id="IPR001650">
    <property type="entry name" value="Helicase_C-like"/>
</dbReference>
<feature type="compositionally biased region" description="Low complexity" evidence="5">
    <location>
        <begin position="203"/>
        <end position="213"/>
    </location>
</feature>
<dbReference type="Pfam" id="PF00271">
    <property type="entry name" value="Helicase_C"/>
    <property type="match status" value="1"/>
</dbReference>
<evidence type="ECO:0000256" key="2">
    <source>
        <dbReference type="ARBA" id="ARBA00022801"/>
    </source>
</evidence>
<organism evidence="8 9">
    <name type="scientific">Linum trigynum</name>
    <dbReference type="NCBI Taxonomy" id="586398"/>
    <lineage>
        <taxon>Eukaryota</taxon>
        <taxon>Viridiplantae</taxon>
        <taxon>Streptophyta</taxon>
        <taxon>Embryophyta</taxon>
        <taxon>Tracheophyta</taxon>
        <taxon>Spermatophyta</taxon>
        <taxon>Magnoliopsida</taxon>
        <taxon>eudicotyledons</taxon>
        <taxon>Gunneridae</taxon>
        <taxon>Pentapetalae</taxon>
        <taxon>rosids</taxon>
        <taxon>fabids</taxon>
        <taxon>Malpighiales</taxon>
        <taxon>Linaceae</taxon>
        <taxon>Linum</taxon>
    </lineage>
</organism>
<dbReference type="Gene3D" id="3.40.50.300">
    <property type="entry name" value="P-loop containing nucleotide triphosphate hydrolases"/>
    <property type="match status" value="2"/>
</dbReference>
<dbReference type="GO" id="GO:0003676">
    <property type="term" value="F:nucleic acid binding"/>
    <property type="evidence" value="ECO:0007669"/>
    <property type="project" value="InterPro"/>
</dbReference>
<keyword evidence="4" id="KW-0067">ATP-binding</keyword>
<evidence type="ECO:0000259" key="6">
    <source>
        <dbReference type="PROSITE" id="PS51192"/>
    </source>
</evidence>
<dbReference type="SUPFAM" id="SSF52540">
    <property type="entry name" value="P-loop containing nucleoside triphosphate hydrolases"/>
    <property type="match status" value="1"/>
</dbReference>
<dbReference type="CDD" id="cd18787">
    <property type="entry name" value="SF2_C_DEAD"/>
    <property type="match status" value="1"/>
</dbReference>
<gene>
    <name evidence="8" type="ORF">LTRI10_LOCUS48</name>
</gene>
<evidence type="ECO:0000256" key="3">
    <source>
        <dbReference type="ARBA" id="ARBA00022806"/>
    </source>
</evidence>
<dbReference type="InterPro" id="IPR027417">
    <property type="entry name" value="P-loop_NTPase"/>
</dbReference>
<dbReference type="SMART" id="SM00487">
    <property type="entry name" value="DEXDc"/>
    <property type="match status" value="1"/>
</dbReference>
<evidence type="ECO:0000256" key="4">
    <source>
        <dbReference type="ARBA" id="ARBA00022840"/>
    </source>
</evidence>
<reference evidence="8 9" key="1">
    <citation type="submission" date="2024-04" db="EMBL/GenBank/DDBJ databases">
        <authorList>
            <person name="Fracassetti M."/>
        </authorList>
    </citation>
    <scope>NUCLEOTIDE SEQUENCE [LARGE SCALE GENOMIC DNA]</scope>
</reference>
<feature type="domain" description="Helicase ATP-binding" evidence="6">
    <location>
        <begin position="326"/>
        <end position="508"/>
    </location>
</feature>
<feature type="compositionally biased region" description="Low complexity" evidence="5">
    <location>
        <begin position="42"/>
        <end position="59"/>
    </location>
</feature>
<feature type="region of interest" description="Disordered" evidence="5">
    <location>
        <begin position="236"/>
        <end position="289"/>
    </location>
</feature>
<dbReference type="GO" id="GO:0005524">
    <property type="term" value="F:ATP binding"/>
    <property type="evidence" value="ECO:0007669"/>
    <property type="project" value="UniProtKB-KW"/>
</dbReference>
<feature type="region of interest" description="Disordered" evidence="5">
    <location>
        <begin position="36"/>
        <end position="82"/>
    </location>
</feature>
<dbReference type="InterPro" id="IPR044742">
    <property type="entry name" value="DEAD/DEAH_RhlB"/>
</dbReference>
<sequence length="705" mass="78541">MAAGISQVTPFSCPLRCRTSNCGSSVLLVLVSESSKRPGHGRSLSRFTSLRVSSSSQSQHPISAKEGRDSDDERLPPRGVASSATIRTKGAYVSSGKLKAIRLKMLGVEKDDSSAMERNVEEQDTKLAPRSRTRVEVKHKSLDAPTERRMPRLKGSDYELPDGETKEMLGSRADDEDDDFERMPKSRSTSYDKSTTRFDSRRGFSSRSSSSRSNSRRWGDNEEEYDDEFHRMLESRSTSYDKSTTRFDSRRGGSSSSNSRRWGDEGSVHSFRPRSQFPSQRQDKFSSGSDFFSRKSFRDIGCKEYIIEALKGQLLHRPSHIQAMAFSPVIEGKTCVISDQSGSGKTLAYLLPAIQRFKEEEKQAAGEPVAPKTPQVFIMVPTAELASQVLNNCRSMSKFGVRFRSMVATGGFRQKTQLETLEQGVDLVIATPGRFLFLIKQGVLKLENLRCAVLDEIDILFKDDDFEAALQLLISSSPITAQYLFVTATLPVDIYNKLVEIFPDCAMIMGPAMHRTSVGLEEVLVDCSGDVAAEKTPETAFENKKSALLQLAEQSPVSKTIVFCNKIETCRKVENVLKRFDRKGINIQVLPFHAALAQESRLANMKDFMNPHHSPDQSLFLVCTDRASRGIDFAGVDHVVLFDFPRDPSEYVRRVGRTARGAGGKGKAFAFVVGKQVSLARRIIERNQKGHPLHDVPAAYELMSS</sequence>
<keyword evidence="1" id="KW-0547">Nucleotide-binding</keyword>
<feature type="compositionally biased region" description="Polar residues" evidence="5">
    <location>
        <begin position="276"/>
        <end position="289"/>
    </location>
</feature>
<dbReference type="Proteomes" id="UP001497516">
    <property type="component" value="Chromosome 1"/>
</dbReference>
<evidence type="ECO:0000256" key="1">
    <source>
        <dbReference type="ARBA" id="ARBA00022741"/>
    </source>
</evidence>
<evidence type="ECO:0008006" key="10">
    <source>
        <dbReference type="Google" id="ProtNLM"/>
    </source>
</evidence>
<dbReference type="EMBL" id="OZ034813">
    <property type="protein sequence ID" value="CAL1352050.1"/>
    <property type="molecule type" value="Genomic_DNA"/>
</dbReference>
<proteinExistence type="predicted"/>
<keyword evidence="2" id="KW-0378">Hydrolase</keyword>
<evidence type="ECO:0000259" key="7">
    <source>
        <dbReference type="PROSITE" id="PS51194"/>
    </source>
</evidence>
<feature type="compositionally biased region" description="Basic and acidic residues" evidence="5">
    <location>
        <begin position="111"/>
        <end position="173"/>
    </location>
</feature>
<evidence type="ECO:0000256" key="5">
    <source>
        <dbReference type="SAM" id="MobiDB-lite"/>
    </source>
</evidence>
<dbReference type="AlphaFoldDB" id="A0AAV2C6R3"/>
<dbReference type="InterPro" id="IPR014001">
    <property type="entry name" value="Helicase_ATP-bd"/>
</dbReference>
<feature type="region of interest" description="Disordered" evidence="5">
    <location>
        <begin position="111"/>
        <end position="222"/>
    </location>
</feature>
<accession>A0AAV2C6R3</accession>
<dbReference type="PROSITE" id="PS51194">
    <property type="entry name" value="HELICASE_CTER"/>
    <property type="match status" value="1"/>
</dbReference>
<dbReference type="PANTHER" id="PTHR47960">
    <property type="entry name" value="DEAD-BOX ATP-DEPENDENT RNA HELICASE 50"/>
    <property type="match status" value="1"/>
</dbReference>
<name>A0AAV2C6R3_9ROSI</name>
<dbReference type="InterPro" id="IPR011545">
    <property type="entry name" value="DEAD/DEAH_box_helicase_dom"/>
</dbReference>
<keyword evidence="9" id="KW-1185">Reference proteome</keyword>
<dbReference type="GO" id="GO:0016787">
    <property type="term" value="F:hydrolase activity"/>
    <property type="evidence" value="ECO:0007669"/>
    <property type="project" value="UniProtKB-KW"/>
</dbReference>
<feature type="compositionally biased region" description="Basic and acidic residues" evidence="5">
    <location>
        <begin position="63"/>
        <end position="76"/>
    </location>
</feature>
<evidence type="ECO:0000313" key="9">
    <source>
        <dbReference type="Proteomes" id="UP001497516"/>
    </source>
</evidence>